<comment type="caution">
    <text evidence="3">The sequence shown here is derived from an EMBL/GenBank/DDBJ whole genome shotgun (WGS) entry which is preliminary data.</text>
</comment>
<feature type="compositionally biased region" description="Basic residues" evidence="1">
    <location>
        <begin position="33"/>
        <end position="42"/>
    </location>
</feature>
<dbReference type="RefSeq" id="WP_343983525.1">
    <property type="nucleotide sequence ID" value="NZ_BAAAJG010000016.1"/>
</dbReference>
<evidence type="ECO:0000256" key="1">
    <source>
        <dbReference type="SAM" id="MobiDB-lite"/>
    </source>
</evidence>
<feature type="compositionally biased region" description="Basic and acidic residues" evidence="1">
    <location>
        <begin position="1"/>
        <end position="15"/>
    </location>
</feature>
<organism evidence="3 4">
    <name type="scientific">Pseudonocardia aurantiaca</name>
    <dbReference type="NCBI Taxonomy" id="75290"/>
    <lineage>
        <taxon>Bacteria</taxon>
        <taxon>Bacillati</taxon>
        <taxon>Actinomycetota</taxon>
        <taxon>Actinomycetes</taxon>
        <taxon>Pseudonocardiales</taxon>
        <taxon>Pseudonocardiaceae</taxon>
        <taxon>Pseudonocardia</taxon>
    </lineage>
</organism>
<keyword evidence="2" id="KW-0812">Transmembrane</keyword>
<feature type="compositionally biased region" description="Gly residues" evidence="1">
    <location>
        <begin position="16"/>
        <end position="25"/>
    </location>
</feature>
<name>A0ABW4FST0_9PSEU</name>
<evidence type="ECO:0000313" key="4">
    <source>
        <dbReference type="Proteomes" id="UP001597145"/>
    </source>
</evidence>
<keyword evidence="2" id="KW-0472">Membrane</keyword>
<reference evidence="4" key="1">
    <citation type="journal article" date="2019" name="Int. J. Syst. Evol. Microbiol.">
        <title>The Global Catalogue of Microorganisms (GCM) 10K type strain sequencing project: providing services to taxonomists for standard genome sequencing and annotation.</title>
        <authorList>
            <consortium name="The Broad Institute Genomics Platform"/>
            <consortium name="The Broad Institute Genome Sequencing Center for Infectious Disease"/>
            <person name="Wu L."/>
            <person name="Ma J."/>
        </authorList>
    </citation>
    <scope>NUCLEOTIDE SEQUENCE [LARGE SCALE GENOMIC DNA]</scope>
    <source>
        <strain evidence="4">JCM 12165</strain>
    </source>
</reference>
<keyword evidence="4" id="KW-1185">Reference proteome</keyword>
<dbReference type="EMBL" id="JBHUCP010000023">
    <property type="protein sequence ID" value="MFD1533158.1"/>
    <property type="molecule type" value="Genomic_DNA"/>
</dbReference>
<protein>
    <recommendedName>
        <fullName evidence="5">LysM domain-containing protein</fullName>
    </recommendedName>
</protein>
<feature type="region of interest" description="Disordered" evidence="1">
    <location>
        <begin position="1"/>
        <end position="44"/>
    </location>
</feature>
<gene>
    <name evidence="3" type="ORF">ACFSCY_27405</name>
</gene>
<dbReference type="Proteomes" id="UP001597145">
    <property type="component" value="Unassembled WGS sequence"/>
</dbReference>
<evidence type="ECO:0008006" key="5">
    <source>
        <dbReference type="Google" id="ProtNLM"/>
    </source>
</evidence>
<keyword evidence="2" id="KW-1133">Transmembrane helix</keyword>
<evidence type="ECO:0000313" key="3">
    <source>
        <dbReference type="EMBL" id="MFD1533158.1"/>
    </source>
</evidence>
<evidence type="ECO:0000256" key="2">
    <source>
        <dbReference type="SAM" id="Phobius"/>
    </source>
</evidence>
<sequence length="190" mass="19515">MHEHEVSGRPIEGRRGAGAAGGFSGRGVPVRVPPRRRARGPRPVRPGVVAVAVRPAEAERPQLVRRARRAEPLRSGPRVLVRRPVAEPISGRGVRVVAGLAAMAATAAVVMGLGLLAGAASEGRGGSGAPARPVATVTVEAESTVWEVAERVAPASSGPELAAVAERIVTDNSLTTVRLRPGQVLRVTGG</sequence>
<proteinExistence type="predicted"/>
<feature type="transmembrane region" description="Helical" evidence="2">
    <location>
        <begin position="96"/>
        <end position="117"/>
    </location>
</feature>
<accession>A0ABW4FST0</accession>